<dbReference type="Proteomes" id="UP001201163">
    <property type="component" value="Unassembled WGS sequence"/>
</dbReference>
<dbReference type="InterPro" id="IPR001680">
    <property type="entry name" value="WD40_rpt"/>
</dbReference>
<evidence type="ECO:0000259" key="3">
    <source>
        <dbReference type="Pfam" id="PF10313"/>
    </source>
</evidence>
<dbReference type="PANTHER" id="PTHR43991">
    <property type="entry name" value="WD REPEAT PROTEIN (AFU_ORTHOLOGUE AFUA_8G05640)-RELATED"/>
    <property type="match status" value="1"/>
</dbReference>
<feature type="region of interest" description="Disordered" evidence="2">
    <location>
        <begin position="530"/>
        <end position="563"/>
    </location>
</feature>
<feature type="compositionally biased region" description="Acidic residues" evidence="2">
    <location>
        <begin position="530"/>
        <end position="539"/>
    </location>
</feature>
<feature type="repeat" description="WD" evidence="1">
    <location>
        <begin position="264"/>
        <end position="294"/>
    </location>
</feature>
<evidence type="ECO:0000313" key="4">
    <source>
        <dbReference type="EMBL" id="KAH8979801.1"/>
    </source>
</evidence>
<feature type="domain" description="DUF2415" evidence="3">
    <location>
        <begin position="344"/>
        <end position="381"/>
    </location>
</feature>
<evidence type="ECO:0000256" key="2">
    <source>
        <dbReference type="SAM" id="MobiDB-lite"/>
    </source>
</evidence>
<organism evidence="4 5">
    <name type="scientific">Lactarius akahatsu</name>
    <dbReference type="NCBI Taxonomy" id="416441"/>
    <lineage>
        <taxon>Eukaryota</taxon>
        <taxon>Fungi</taxon>
        <taxon>Dikarya</taxon>
        <taxon>Basidiomycota</taxon>
        <taxon>Agaricomycotina</taxon>
        <taxon>Agaricomycetes</taxon>
        <taxon>Russulales</taxon>
        <taxon>Russulaceae</taxon>
        <taxon>Lactarius</taxon>
    </lineage>
</organism>
<dbReference type="SUPFAM" id="SSF50978">
    <property type="entry name" value="WD40 repeat-like"/>
    <property type="match status" value="1"/>
</dbReference>
<dbReference type="Pfam" id="PF00400">
    <property type="entry name" value="WD40"/>
    <property type="match status" value="1"/>
</dbReference>
<proteinExistence type="predicted"/>
<dbReference type="InterPro" id="IPR015943">
    <property type="entry name" value="WD40/YVTN_repeat-like_dom_sf"/>
</dbReference>
<comment type="caution">
    <text evidence="4">The sequence shown here is derived from an EMBL/GenBank/DDBJ whole genome shotgun (WGS) entry which is preliminary data.</text>
</comment>
<feature type="compositionally biased region" description="Low complexity" evidence="2">
    <location>
        <begin position="106"/>
        <end position="117"/>
    </location>
</feature>
<keyword evidence="5" id="KW-1185">Reference proteome</keyword>
<feature type="compositionally biased region" description="Basic residues" evidence="2">
    <location>
        <begin position="441"/>
        <end position="456"/>
    </location>
</feature>
<dbReference type="PROSITE" id="PS50082">
    <property type="entry name" value="WD_REPEATS_2"/>
    <property type="match status" value="1"/>
</dbReference>
<feature type="compositionally biased region" description="Gly residues" evidence="2">
    <location>
        <begin position="303"/>
        <end position="312"/>
    </location>
</feature>
<sequence>MARSQSLLSPEPSSVVHQPVTICHVQLRDLIICPDERGVVNYVQDQCIMEHDISDPSSAPTPLVSLNYVPNTIASLHIPDTDERLLAAGGQDAELHLSIHSRRSPSPRNPSNTTSPRPTRRLWQYDNVLSGSINNSVLLTSLSLTRSNESSAEPRVAVSNNDCTVKFFDVNVRGTKGVDGPPKRISEVGTLRLDVPVNHSSISPDGRTLLSVGDSPQVYLHGMTGGARITFTPLAQLALPPFDSYPGAYSIHSASALPASFCTAFSPSGSKFAVASQEGMVAVWDVRSRKPMKVFTTDRGRLPPGGAGGMGRSGSRPMGTASGWLYEDTWDWTMPAHRAPGWGVRNVKFSSGIDGKELMTFTEHTSLLHVIDATTFEHEEIVRVPAIVADPPPSASPRPSVPTMPSSARSSPAPVPAPNHHPQPYVRTLGTGLQHVSAPHLHTHPHGHGHYHHHYHSAVPLPPAHASGERDRRLRVRVRQRDVLLTTAPSPPASGPTTPLLARRRSHVEVGYSPGAGMEMDVDADTDEMDEMDDAEAETDCLTSRAPSRAASPPPPPPAIQTPAHLDLAGTCFDPRGAWLYVASTSGIVEWRVRGGEKRWWSESVWA</sequence>
<dbReference type="Pfam" id="PF10313">
    <property type="entry name" value="DUF2415"/>
    <property type="match status" value="1"/>
</dbReference>
<gene>
    <name evidence="4" type="ORF">EDB92DRAFT_1977534</name>
</gene>
<dbReference type="AlphaFoldDB" id="A0AAD4L688"/>
<dbReference type="PANTHER" id="PTHR43991:SF9">
    <property type="entry name" value="DUF2415 DOMAIN-CONTAINING PROTEIN"/>
    <property type="match status" value="1"/>
</dbReference>
<accession>A0AAD4L688</accession>
<feature type="region of interest" description="Disordered" evidence="2">
    <location>
        <begin position="296"/>
        <end position="316"/>
    </location>
</feature>
<feature type="region of interest" description="Disordered" evidence="2">
    <location>
        <begin position="99"/>
        <end position="121"/>
    </location>
</feature>
<protein>
    <submittedName>
        <fullName evidence="4">WD40-repeat-containing domain protein</fullName>
    </submittedName>
</protein>
<feature type="compositionally biased region" description="Pro residues" evidence="2">
    <location>
        <begin position="390"/>
        <end position="402"/>
    </location>
</feature>
<dbReference type="EMBL" id="JAKELL010000156">
    <property type="protein sequence ID" value="KAH8979801.1"/>
    <property type="molecule type" value="Genomic_DNA"/>
</dbReference>
<dbReference type="InterPro" id="IPR036322">
    <property type="entry name" value="WD40_repeat_dom_sf"/>
</dbReference>
<reference evidence="4" key="1">
    <citation type="submission" date="2022-01" db="EMBL/GenBank/DDBJ databases">
        <title>Comparative genomics reveals a dynamic genome evolution in the ectomycorrhizal milk-cap (Lactarius) mushrooms.</title>
        <authorList>
            <consortium name="DOE Joint Genome Institute"/>
            <person name="Lebreton A."/>
            <person name="Tang N."/>
            <person name="Kuo A."/>
            <person name="LaButti K."/>
            <person name="Drula E."/>
            <person name="Barry K."/>
            <person name="Clum A."/>
            <person name="Lipzen A."/>
            <person name="Mousain D."/>
            <person name="Ng V."/>
            <person name="Wang R."/>
            <person name="Wang X."/>
            <person name="Dai Y."/>
            <person name="Henrissat B."/>
            <person name="Grigoriev I.V."/>
            <person name="Guerin-Laguette A."/>
            <person name="Yu F."/>
            <person name="Martin F.M."/>
        </authorList>
    </citation>
    <scope>NUCLEOTIDE SEQUENCE</scope>
    <source>
        <strain evidence="4">QP</strain>
    </source>
</reference>
<name>A0AAD4L688_9AGAM</name>
<evidence type="ECO:0000313" key="5">
    <source>
        <dbReference type="Proteomes" id="UP001201163"/>
    </source>
</evidence>
<keyword evidence="1" id="KW-0853">WD repeat</keyword>
<feature type="region of interest" description="Disordered" evidence="2">
    <location>
        <begin position="387"/>
        <end position="473"/>
    </location>
</feature>
<evidence type="ECO:0000256" key="1">
    <source>
        <dbReference type="PROSITE-ProRule" id="PRU00221"/>
    </source>
</evidence>
<dbReference type="Gene3D" id="2.130.10.10">
    <property type="entry name" value="YVTN repeat-like/Quinoprotein amine dehydrogenase"/>
    <property type="match status" value="2"/>
</dbReference>
<dbReference type="InterPro" id="IPR019417">
    <property type="entry name" value="DUF2415"/>
</dbReference>